<evidence type="ECO:0000313" key="2">
    <source>
        <dbReference type="Proteomes" id="UP001333110"/>
    </source>
</evidence>
<keyword evidence="2" id="KW-1185">Reference proteome</keyword>
<comment type="caution">
    <text evidence="1">The sequence shown here is derived from an EMBL/GenBank/DDBJ whole genome shotgun (WGS) entry which is preliminary data.</text>
</comment>
<evidence type="ECO:0000313" key="1">
    <source>
        <dbReference type="EMBL" id="KAK4829736.1"/>
    </source>
</evidence>
<reference evidence="1 2" key="1">
    <citation type="journal article" date="2023" name="J. Hered.">
        <title>Chromosome-level genome of the wood stork (Mycteria americana) provides insight into avian chromosome evolution.</title>
        <authorList>
            <person name="Flamio R. Jr."/>
            <person name="Ramstad K.M."/>
        </authorList>
    </citation>
    <scope>NUCLEOTIDE SEQUENCE [LARGE SCALE GENOMIC DNA]</scope>
    <source>
        <strain evidence="1">JAX WOST 10</strain>
    </source>
</reference>
<dbReference type="AlphaFoldDB" id="A0AAN7NRM9"/>
<organism evidence="1 2">
    <name type="scientific">Mycteria americana</name>
    <name type="common">Wood stork</name>
    <dbReference type="NCBI Taxonomy" id="33587"/>
    <lineage>
        <taxon>Eukaryota</taxon>
        <taxon>Metazoa</taxon>
        <taxon>Chordata</taxon>
        <taxon>Craniata</taxon>
        <taxon>Vertebrata</taxon>
        <taxon>Euteleostomi</taxon>
        <taxon>Archelosauria</taxon>
        <taxon>Archosauria</taxon>
        <taxon>Dinosauria</taxon>
        <taxon>Saurischia</taxon>
        <taxon>Theropoda</taxon>
        <taxon>Coelurosauria</taxon>
        <taxon>Aves</taxon>
        <taxon>Neognathae</taxon>
        <taxon>Neoaves</taxon>
        <taxon>Aequornithes</taxon>
        <taxon>Ciconiiformes</taxon>
        <taxon>Ciconiidae</taxon>
        <taxon>Mycteria</taxon>
    </lineage>
</organism>
<gene>
    <name evidence="1" type="ORF">QYF61_006445</name>
</gene>
<name>A0AAN7NRM9_MYCAM</name>
<dbReference type="Proteomes" id="UP001333110">
    <property type="component" value="Unassembled WGS sequence"/>
</dbReference>
<proteinExistence type="predicted"/>
<protein>
    <submittedName>
        <fullName evidence="1">Uncharacterized protein</fullName>
    </submittedName>
</protein>
<sequence>MHPIPHPLNSPPIKSLSLPFREKAALSPFIPQPVWILGVAPTQVQDLALDLVEPHEVHMGPLLKFVQVPLDGILSLRHVNRTTQLGVVFKLAEGALDPTVCVIDEDMKQYWSQYGPLRNTTRH</sequence>
<dbReference type="EMBL" id="JAUNZN010000001">
    <property type="protein sequence ID" value="KAK4829736.1"/>
    <property type="molecule type" value="Genomic_DNA"/>
</dbReference>
<accession>A0AAN7NRM9</accession>